<dbReference type="Proteomes" id="UP001175271">
    <property type="component" value="Unassembled WGS sequence"/>
</dbReference>
<keyword evidence="3 6" id="KW-0347">Helicase</keyword>
<dbReference type="PROSITE" id="PS51194">
    <property type="entry name" value="HELICASE_CTER"/>
    <property type="match status" value="1"/>
</dbReference>
<dbReference type="SMART" id="SM00490">
    <property type="entry name" value="HELICc"/>
    <property type="match status" value="1"/>
</dbReference>
<comment type="domain">
    <text evidence="6">The Q motif is unique to and characteristic of the DEAD box family of RNA helicases and controls ATP binding and hydrolysis.</text>
</comment>
<dbReference type="SMART" id="SM00487">
    <property type="entry name" value="DEXDc"/>
    <property type="match status" value="1"/>
</dbReference>
<dbReference type="CDD" id="cd18787">
    <property type="entry name" value="SF2_C_DEAD"/>
    <property type="match status" value="1"/>
</dbReference>
<organism evidence="10 11">
    <name type="scientific">Steinernema hermaphroditum</name>
    <dbReference type="NCBI Taxonomy" id="289476"/>
    <lineage>
        <taxon>Eukaryota</taxon>
        <taxon>Metazoa</taxon>
        <taxon>Ecdysozoa</taxon>
        <taxon>Nematoda</taxon>
        <taxon>Chromadorea</taxon>
        <taxon>Rhabditida</taxon>
        <taxon>Tylenchina</taxon>
        <taxon>Panagrolaimomorpha</taxon>
        <taxon>Strongyloidoidea</taxon>
        <taxon>Steinernematidae</taxon>
        <taxon>Steinernema</taxon>
    </lineage>
</organism>
<protein>
    <recommendedName>
        <fullName evidence="6">ATP-dependent RNA helicase</fullName>
        <ecNumber evidence="6">3.6.4.13</ecNumber>
    </recommendedName>
</protein>
<dbReference type="InterPro" id="IPR014001">
    <property type="entry name" value="Helicase_ATP-bd"/>
</dbReference>
<dbReference type="GO" id="GO:0003724">
    <property type="term" value="F:RNA helicase activity"/>
    <property type="evidence" value="ECO:0007669"/>
    <property type="project" value="UniProtKB-EC"/>
</dbReference>
<feature type="region of interest" description="Disordered" evidence="7">
    <location>
        <begin position="18"/>
        <end position="83"/>
    </location>
</feature>
<feature type="compositionally biased region" description="Low complexity" evidence="7">
    <location>
        <begin position="26"/>
        <end position="35"/>
    </location>
</feature>
<keyword evidence="1 6" id="KW-0547">Nucleotide-binding</keyword>
<evidence type="ECO:0000256" key="5">
    <source>
        <dbReference type="ARBA" id="ARBA00022884"/>
    </source>
</evidence>
<evidence type="ECO:0000256" key="6">
    <source>
        <dbReference type="RuleBase" id="RU365068"/>
    </source>
</evidence>
<evidence type="ECO:0000313" key="11">
    <source>
        <dbReference type="Proteomes" id="UP001175271"/>
    </source>
</evidence>
<comment type="catalytic activity">
    <reaction evidence="6">
        <text>ATP + H2O = ADP + phosphate + H(+)</text>
        <dbReference type="Rhea" id="RHEA:13065"/>
        <dbReference type="ChEBI" id="CHEBI:15377"/>
        <dbReference type="ChEBI" id="CHEBI:15378"/>
        <dbReference type="ChEBI" id="CHEBI:30616"/>
        <dbReference type="ChEBI" id="CHEBI:43474"/>
        <dbReference type="ChEBI" id="CHEBI:456216"/>
        <dbReference type="EC" id="3.6.4.13"/>
    </reaction>
</comment>
<keyword evidence="4 6" id="KW-0067">ATP-binding</keyword>
<sequence length="750" mass="84397">MGFWHDSYDMSASLMTADDNGFQDLTGTSSDSSDGPEIPFVTARSPKRRKKRPVLRQSASEAPSTSRVSRASEPSSGGEEDIYDGLLHECPVEVNLLKESSLSGLNTPAQADGARPPVQRRETFFGCLSLPRKEDLQSIETYLRYFIQPCLPITIGHSVRQLDIFNDRTEPGDEKLLERRGQCCARSMEVEKFSEADLESKKRNIPKTGLPLMVQHLYLEGQRSENLISRNYSCYLLSDDTVDGMRPTRNAHTQDLNYLEIGGYFDELMDTSHLDVRGGDGTTMGCTFESLSHGDFVDPTIVKNAKRLRIRNFTAIQSVIMYLMTEKFSYDVIAQAEAGTGKTCVYLIALVSWIFKFKAEEVKKNNKWRPPAESPYAIVVVPNRELAGQISCFANELTKGMKYQVKVSVAVTYGGMDLRTARKHIKSGCDIIVGTPQRLLSHFQCGFLKTDLLHWAVLDETDELLKPRLEENSVMDELLNIVKKTGKTRLYAFGALLTMEIVTELKVRWMRPDPFEVSSREAPTSASHYFVELETHTKRTFLQNFLKVLRNGGIETPKMIIFVDSPTKCEFLYYLLHYTGFPCLIIHSGMLQYAREFVLDQFAKGVVAILIATDIVSRGLNFKNVKYIINYDFPDDIEHYLHRSGRAGRLGNVASILTMYEVNKEREVLRAAKIIPGLISIGLRPASILYYYYSAGGPIAADILRDLQEYEKSMAELDAVLNGTPTQPEAPNQDEEDEGGVITNSNAHES</sequence>
<comment type="function">
    <text evidence="6">RNA helicase.</text>
</comment>
<dbReference type="SUPFAM" id="SSF52540">
    <property type="entry name" value="P-loop containing nucleoside triphosphate hydrolases"/>
    <property type="match status" value="1"/>
</dbReference>
<reference evidence="10" key="1">
    <citation type="submission" date="2023-06" db="EMBL/GenBank/DDBJ databases">
        <title>Genomic analysis of the entomopathogenic nematode Steinernema hermaphroditum.</title>
        <authorList>
            <person name="Schwarz E.M."/>
            <person name="Heppert J.K."/>
            <person name="Baniya A."/>
            <person name="Schwartz H.T."/>
            <person name="Tan C.-H."/>
            <person name="Antoshechkin I."/>
            <person name="Sternberg P.W."/>
            <person name="Goodrich-Blair H."/>
            <person name="Dillman A.R."/>
        </authorList>
    </citation>
    <scope>NUCLEOTIDE SEQUENCE</scope>
    <source>
        <strain evidence="10">PS9179</strain>
        <tissue evidence="10">Whole animal</tissue>
    </source>
</reference>
<accession>A0AA39HI85</accession>
<dbReference type="InterPro" id="IPR044742">
    <property type="entry name" value="DEAD/DEAH_RhlB"/>
</dbReference>
<dbReference type="EMBL" id="JAUCMV010000004">
    <property type="protein sequence ID" value="KAK0406360.1"/>
    <property type="molecule type" value="Genomic_DNA"/>
</dbReference>
<feature type="domain" description="Helicase C-terminal" evidence="9">
    <location>
        <begin position="541"/>
        <end position="689"/>
    </location>
</feature>
<evidence type="ECO:0000256" key="4">
    <source>
        <dbReference type="ARBA" id="ARBA00022840"/>
    </source>
</evidence>
<dbReference type="PANTHER" id="PTHR24031">
    <property type="entry name" value="RNA HELICASE"/>
    <property type="match status" value="1"/>
</dbReference>
<dbReference type="Pfam" id="PF00271">
    <property type="entry name" value="Helicase_C"/>
    <property type="match status" value="1"/>
</dbReference>
<dbReference type="Gene3D" id="3.40.50.300">
    <property type="entry name" value="P-loop containing nucleotide triphosphate hydrolases"/>
    <property type="match status" value="2"/>
</dbReference>
<evidence type="ECO:0000256" key="7">
    <source>
        <dbReference type="SAM" id="MobiDB-lite"/>
    </source>
</evidence>
<dbReference type="Pfam" id="PF00270">
    <property type="entry name" value="DEAD"/>
    <property type="match status" value="1"/>
</dbReference>
<keyword evidence="11" id="KW-1185">Reference proteome</keyword>
<comment type="similarity">
    <text evidence="6">Belongs to the DEAD box helicase family.</text>
</comment>
<evidence type="ECO:0000313" key="10">
    <source>
        <dbReference type="EMBL" id="KAK0406360.1"/>
    </source>
</evidence>
<evidence type="ECO:0000256" key="3">
    <source>
        <dbReference type="ARBA" id="ARBA00022806"/>
    </source>
</evidence>
<gene>
    <name evidence="10" type="ORF">QR680_018527</name>
</gene>
<keyword evidence="2 6" id="KW-0378">Hydrolase</keyword>
<dbReference type="InterPro" id="IPR027417">
    <property type="entry name" value="P-loop_NTPase"/>
</dbReference>
<dbReference type="CDD" id="cd00268">
    <property type="entry name" value="DEADc"/>
    <property type="match status" value="1"/>
</dbReference>
<evidence type="ECO:0000256" key="1">
    <source>
        <dbReference type="ARBA" id="ARBA00022741"/>
    </source>
</evidence>
<evidence type="ECO:0000259" key="8">
    <source>
        <dbReference type="PROSITE" id="PS51192"/>
    </source>
</evidence>
<dbReference type="InterPro" id="IPR001650">
    <property type="entry name" value="Helicase_C-like"/>
</dbReference>
<dbReference type="GO" id="GO:0003723">
    <property type="term" value="F:RNA binding"/>
    <property type="evidence" value="ECO:0007669"/>
    <property type="project" value="UniProtKB-UniRule"/>
</dbReference>
<name>A0AA39HI85_9BILA</name>
<evidence type="ECO:0000259" key="9">
    <source>
        <dbReference type="PROSITE" id="PS51194"/>
    </source>
</evidence>
<feature type="region of interest" description="Disordered" evidence="7">
    <location>
        <begin position="718"/>
        <end position="750"/>
    </location>
</feature>
<dbReference type="GO" id="GO:0016787">
    <property type="term" value="F:hydrolase activity"/>
    <property type="evidence" value="ECO:0007669"/>
    <property type="project" value="UniProtKB-KW"/>
</dbReference>
<dbReference type="InterPro" id="IPR011545">
    <property type="entry name" value="DEAD/DEAH_box_helicase_dom"/>
</dbReference>
<keyword evidence="5 6" id="KW-0694">RNA-binding</keyword>
<feature type="compositionally biased region" description="Basic residues" evidence="7">
    <location>
        <begin position="45"/>
        <end position="54"/>
    </location>
</feature>
<dbReference type="AlphaFoldDB" id="A0AA39HI85"/>
<feature type="compositionally biased region" description="Polar residues" evidence="7">
    <location>
        <begin position="57"/>
        <end position="75"/>
    </location>
</feature>
<dbReference type="EC" id="3.6.4.13" evidence="6"/>
<feature type="domain" description="Helicase ATP-binding" evidence="8">
    <location>
        <begin position="323"/>
        <end position="515"/>
    </location>
</feature>
<dbReference type="PROSITE" id="PS51192">
    <property type="entry name" value="HELICASE_ATP_BIND_1"/>
    <property type="match status" value="1"/>
</dbReference>
<comment type="caution">
    <text evidence="10">The sequence shown here is derived from an EMBL/GenBank/DDBJ whole genome shotgun (WGS) entry which is preliminary data.</text>
</comment>
<dbReference type="GO" id="GO:0005524">
    <property type="term" value="F:ATP binding"/>
    <property type="evidence" value="ECO:0007669"/>
    <property type="project" value="UniProtKB-UniRule"/>
</dbReference>
<proteinExistence type="inferred from homology"/>
<evidence type="ECO:0000256" key="2">
    <source>
        <dbReference type="ARBA" id="ARBA00022801"/>
    </source>
</evidence>